<name>A0A813HAJ4_POLGL</name>
<evidence type="ECO:0000256" key="1">
    <source>
        <dbReference type="SAM" id="MobiDB-lite"/>
    </source>
</evidence>
<proteinExistence type="predicted"/>
<gene>
    <name evidence="2" type="ORF">PGLA1383_LOCUS50263</name>
</gene>
<evidence type="ECO:0000313" key="2">
    <source>
        <dbReference type="EMBL" id="CAE8634615.1"/>
    </source>
</evidence>
<feature type="region of interest" description="Disordered" evidence="1">
    <location>
        <begin position="90"/>
        <end position="115"/>
    </location>
</feature>
<protein>
    <submittedName>
        <fullName evidence="2">Uncharacterized protein</fullName>
    </submittedName>
</protein>
<reference evidence="2" key="1">
    <citation type="submission" date="2021-02" db="EMBL/GenBank/DDBJ databases">
        <authorList>
            <person name="Dougan E. K."/>
            <person name="Rhodes N."/>
            <person name="Thang M."/>
            <person name="Chan C."/>
        </authorList>
    </citation>
    <scope>NUCLEOTIDE SEQUENCE</scope>
</reference>
<accession>A0A813HAJ4</accession>
<dbReference type="AlphaFoldDB" id="A0A813HAJ4"/>
<dbReference type="Proteomes" id="UP000654075">
    <property type="component" value="Unassembled WGS sequence"/>
</dbReference>
<comment type="caution">
    <text evidence="2">The sequence shown here is derived from an EMBL/GenBank/DDBJ whole genome shotgun (WGS) entry which is preliminary data.</text>
</comment>
<evidence type="ECO:0000313" key="3">
    <source>
        <dbReference type="Proteomes" id="UP000654075"/>
    </source>
</evidence>
<sequence>MLIQVEFLNAVFVRSDLVPLVDYGFLAAGLGDEDRWLLGYFCHPLRSVWRHSHAVQDRRFRQFDSAVLADPKISLREKLLLARGAASAALDPPGTEFFLDPAASRSGPEAESQEL</sequence>
<keyword evidence="3" id="KW-1185">Reference proteome</keyword>
<dbReference type="EMBL" id="CAJNNV010031084">
    <property type="protein sequence ID" value="CAE8634615.1"/>
    <property type="molecule type" value="Genomic_DNA"/>
</dbReference>
<organism evidence="2 3">
    <name type="scientific">Polarella glacialis</name>
    <name type="common">Dinoflagellate</name>
    <dbReference type="NCBI Taxonomy" id="89957"/>
    <lineage>
        <taxon>Eukaryota</taxon>
        <taxon>Sar</taxon>
        <taxon>Alveolata</taxon>
        <taxon>Dinophyceae</taxon>
        <taxon>Suessiales</taxon>
        <taxon>Suessiaceae</taxon>
        <taxon>Polarella</taxon>
    </lineage>
</organism>